<keyword evidence="3" id="KW-0445">Lipid transport</keyword>
<dbReference type="Gene3D" id="2.40.160.120">
    <property type="match status" value="1"/>
</dbReference>
<comment type="similarity">
    <text evidence="2">Belongs to the OSBP family.</text>
</comment>
<dbReference type="Gene3D" id="3.30.70.3490">
    <property type="match status" value="1"/>
</dbReference>
<evidence type="ECO:0000313" key="6">
    <source>
        <dbReference type="Proteomes" id="UP000030645"/>
    </source>
</evidence>
<keyword evidence="6" id="KW-1185">Reference proteome</keyword>
<dbReference type="InterPro" id="IPR037239">
    <property type="entry name" value="OSBP_sf"/>
</dbReference>
<dbReference type="GO" id="GO:0016020">
    <property type="term" value="C:membrane"/>
    <property type="evidence" value="ECO:0007669"/>
    <property type="project" value="TreeGrafter"/>
</dbReference>
<dbReference type="EMBL" id="KE343500">
    <property type="protein sequence ID" value="EXB30983.1"/>
    <property type="molecule type" value="Genomic_DNA"/>
</dbReference>
<dbReference type="PANTHER" id="PTHR10972:SF102">
    <property type="entry name" value="OXYSTEROL-BINDING PROTEIN"/>
    <property type="match status" value="1"/>
</dbReference>
<reference evidence="6" key="1">
    <citation type="submission" date="2013-01" db="EMBL/GenBank/DDBJ databases">
        <title>Draft Genome Sequence of a Mulberry Tree, Morus notabilis C.K. Schneid.</title>
        <authorList>
            <person name="He N."/>
            <person name="Zhao S."/>
        </authorList>
    </citation>
    <scope>NUCLEOTIDE SEQUENCE</scope>
</reference>
<dbReference type="Pfam" id="PF01237">
    <property type="entry name" value="Oxysterol_BP"/>
    <property type="match status" value="1"/>
</dbReference>
<accession>W9QPB7</accession>
<name>W9QPB7_9ROSA</name>
<dbReference type="FunFam" id="2.40.160.120:FF:000011">
    <property type="entry name" value="Oxysterol-binding protein-related protein 4C"/>
    <property type="match status" value="1"/>
</dbReference>
<evidence type="ECO:0000313" key="5">
    <source>
        <dbReference type="EMBL" id="EXB30983.1"/>
    </source>
</evidence>
<sequence>MEGKKETQIFLTKPLSLKGDVNDEDGVPNMLQRVLSLFKNVRSGSDLTRMQLPAIFNIPKSQLQCYGESVYCVGDDMLGKCNIEGSPSERFMAVVAWSISTLRPVDFGVAPYNPILGETHHVSRGTLNVLLEQISHHPPVSVLHATDEKENLELLWCQHPVPKFFDWKANNAGTSVEAEIRGTRKLKLLNYGETYVMNSPKLSIKFFPVPGVEWTGNDRIRCYETGLEAKLSYGGRSFLGLRGNPGSIKGTIFESSSMKPLFEINGHWDRTVTVKDLTSGKVRVIYNSKEVISGLKTPMVKDPKGVWPSESALVWGEVSQGILNKDWGKAMEAKKAVEEKQRELLRDRNSRSETWAPKHFIVSYDKESGWDCLPMQNFVPPAPIVIPFNS</sequence>
<dbReference type="GO" id="GO:0005829">
    <property type="term" value="C:cytosol"/>
    <property type="evidence" value="ECO:0007669"/>
    <property type="project" value="TreeGrafter"/>
</dbReference>
<evidence type="ECO:0008006" key="7">
    <source>
        <dbReference type="Google" id="ProtNLM"/>
    </source>
</evidence>
<comment type="function">
    <text evidence="1">May be involved in the transport of sterols.</text>
</comment>
<keyword evidence="3" id="KW-0813">Transport</keyword>
<protein>
    <recommendedName>
        <fullName evidence="7">Oxysterol-binding protein-related protein 4C</fullName>
    </recommendedName>
</protein>
<proteinExistence type="inferred from homology"/>
<dbReference type="InterPro" id="IPR000648">
    <property type="entry name" value="Oxysterol-bd"/>
</dbReference>
<keyword evidence="4" id="KW-0446">Lipid-binding</keyword>
<dbReference type="AlphaFoldDB" id="W9QPB7"/>
<gene>
    <name evidence="5" type="ORF">L484_016843</name>
</gene>
<dbReference type="SUPFAM" id="SSF144000">
    <property type="entry name" value="Oxysterol-binding protein-like"/>
    <property type="match status" value="1"/>
</dbReference>
<dbReference type="Proteomes" id="UP000030645">
    <property type="component" value="Unassembled WGS sequence"/>
</dbReference>
<evidence type="ECO:0000256" key="3">
    <source>
        <dbReference type="ARBA" id="ARBA00023055"/>
    </source>
</evidence>
<dbReference type="STRING" id="981085.W9QPB7"/>
<evidence type="ECO:0000256" key="4">
    <source>
        <dbReference type="ARBA" id="ARBA00023121"/>
    </source>
</evidence>
<evidence type="ECO:0000256" key="1">
    <source>
        <dbReference type="ARBA" id="ARBA00003361"/>
    </source>
</evidence>
<dbReference type="PANTHER" id="PTHR10972">
    <property type="entry name" value="OXYSTEROL-BINDING PROTEIN-RELATED"/>
    <property type="match status" value="1"/>
</dbReference>
<dbReference type="GO" id="GO:0032934">
    <property type="term" value="F:sterol binding"/>
    <property type="evidence" value="ECO:0007669"/>
    <property type="project" value="TreeGrafter"/>
</dbReference>
<dbReference type="eggNOG" id="KOG2210">
    <property type="taxonomic scope" value="Eukaryota"/>
</dbReference>
<evidence type="ECO:0000256" key="2">
    <source>
        <dbReference type="ARBA" id="ARBA00008842"/>
    </source>
</evidence>
<organism evidence="5 6">
    <name type="scientific">Morus notabilis</name>
    <dbReference type="NCBI Taxonomy" id="981085"/>
    <lineage>
        <taxon>Eukaryota</taxon>
        <taxon>Viridiplantae</taxon>
        <taxon>Streptophyta</taxon>
        <taxon>Embryophyta</taxon>
        <taxon>Tracheophyta</taxon>
        <taxon>Spermatophyta</taxon>
        <taxon>Magnoliopsida</taxon>
        <taxon>eudicotyledons</taxon>
        <taxon>Gunneridae</taxon>
        <taxon>Pentapetalae</taxon>
        <taxon>rosids</taxon>
        <taxon>fabids</taxon>
        <taxon>Rosales</taxon>
        <taxon>Moraceae</taxon>
        <taxon>Moreae</taxon>
        <taxon>Morus</taxon>
    </lineage>
</organism>
<dbReference type="FunFam" id="3.30.70.3490:FF:000007">
    <property type="entry name" value="Oxysterol-binding protein-related protein 4B"/>
    <property type="match status" value="1"/>
</dbReference>
<dbReference type="GO" id="GO:0006869">
    <property type="term" value="P:lipid transport"/>
    <property type="evidence" value="ECO:0007669"/>
    <property type="project" value="UniProtKB-KW"/>
</dbReference>